<evidence type="ECO:0000313" key="2">
    <source>
        <dbReference type="Proteomes" id="UP001075225"/>
    </source>
</evidence>
<accession>A0A9Q4KJD5</accession>
<dbReference type="RefSeq" id="WP_269484172.1">
    <property type="nucleotide sequence ID" value="NZ_JAPXGO010000001.1"/>
</dbReference>
<evidence type="ECO:0000313" key="1">
    <source>
        <dbReference type="EMBL" id="MCZ6159030.1"/>
    </source>
</evidence>
<dbReference type="AlphaFoldDB" id="A0A9Q4KJD5"/>
<gene>
    <name evidence="1" type="ORF">O6B32_00810</name>
</gene>
<protein>
    <submittedName>
        <fullName evidence="1">Uncharacterized protein</fullName>
    </submittedName>
</protein>
<reference evidence="1" key="1">
    <citation type="submission" date="2022-12" db="EMBL/GenBank/DDBJ databases">
        <title>Species Delineation and Comparative Genomics within the Campylobacter ureolyticus Complex.</title>
        <authorList>
            <person name="Maki J."/>
            <person name="Howard M."/>
            <person name="Connelly S."/>
            <person name="Hardy D.J."/>
            <person name="Cameron A."/>
        </authorList>
    </citation>
    <scope>NUCLEOTIDE SEQUENCE</scope>
    <source>
        <strain evidence="1">URMC_787</strain>
    </source>
</reference>
<name>A0A9Q4KJD5_9BACT</name>
<dbReference type="Proteomes" id="UP001075225">
    <property type="component" value="Unassembled WGS sequence"/>
</dbReference>
<comment type="caution">
    <text evidence="1">The sequence shown here is derived from an EMBL/GenBank/DDBJ whole genome shotgun (WGS) entry which is preliminary data.</text>
</comment>
<dbReference type="EMBL" id="JAPXGO010000001">
    <property type="protein sequence ID" value="MCZ6159030.1"/>
    <property type="molecule type" value="Genomic_DNA"/>
</dbReference>
<sequence length="171" mass="19037">MAILKRLDYIIKKTSSGEIQTQINKIVANLNQKQEVEANKSGSGYKISYYASVFDPRDNREYLAYSDNIKNTLDLGANSTDLSVAIDKEALKTEIIKQISNSINGAVIDDSQKSTSTVYSSSKTEEEISKKVDKTELNNYALKTDIPKKDELVTKDELISDGVTLEFLLSL</sequence>
<proteinExistence type="predicted"/>
<organism evidence="1 2">
    <name type="scientific">Campylobacter ureolyticus</name>
    <dbReference type="NCBI Taxonomy" id="827"/>
    <lineage>
        <taxon>Bacteria</taxon>
        <taxon>Pseudomonadati</taxon>
        <taxon>Campylobacterota</taxon>
        <taxon>Epsilonproteobacteria</taxon>
        <taxon>Campylobacterales</taxon>
        <taxon>Campylobacteraceae</taxon>
        <taxon>Campylobacter</taxon>
    </lineage>
</organism>